<feature type="compositionally biased region" description="Polar residues" evidence="1">
    <location>
        <begin position="253"/>
        <end position="262"/>
    </location>
</feature>
<dbReference type="InterPro" id="IPR043502">
    <property type="entry name" value="DNA/RNA_pol_sf"/>
</dbReference>
<proteinExistence type="predicted"/>
<evidence type="ECO:0000313" key="4">
    <source>
        <dbReference type="Proteomes" id="UP000694548"/>
    </source>
</evidence>
<dbReference type="Ensembl" id="ENSNFUT00015055516.1">
    <property type="protein sequence ID" value="ENSNFUP00015053250.1"/>
    <property type="gene ID" value="ENSNFUG00015024775.1"/>
</dbReference>
<dbReference type="GO" id="GO:0008168">
    <property type="term" value="F:methyltransferase activity"/>
    <property type="evidence" value="ECO:0007669"/>
    <property type="project" value="InterPro"/>
</dbReference>
<evidence type="ECO:0000259" key="2">
    <source>
        <dbReference type="PROSITE" id="PS50878"/>
    </source>
</evidence>
<dbReference type="Pfam" id="PF00078">
    <property type="entry name" value="RVT_1"/>
    <property type="match status" value="1"/>
</dbReference>
<feature type="region of interest" description="Disordered" evidence="1">
    <location>
        <begin position="129"/>
        <end position="154"/>
    </location>
</feature>
<dbReference type="Proteomes" id="UP000694548">
    <property type="component" value="Chromosome sgr12"/>
</dbReference>
<protein>
    <recommendedName>
        <fullName evidence="2">Reverse transcriptase domain-containing protein</fullName>
    </recommendedName>
</protein>
<feature type="domain" description="Reverse transcriptase" evidence="2">
    <location>
        <begin position="305"/>
        <end position="571"/>
    </location>
</feature>
<feature type="region of interest" description="Disordered" evidence="1">
    <location>
        <begin position="193"/>
        <end position="216"/>
    </location>
</feature>
<feature type="region of interest" description="Disordered" evidence="1">
    <location>
        <begin position="243"/>
        <end position="262"/>
    </location>
</feature>
<reference evidence="3" key="3">
    <citation type="submission" date="2025-09" db="UniProtKB">
        <authorList>
            <consortium name="Ensembl"/>
        </authorList>
    </citation>
    <scope>IDENTIFICATION</scope>
</reference>
<dbReference type="PANTHER" id="PTHR47510:SF3">
    <property type="entry name" value="ENDO_EXONUCLEASE_PHOSPHATASE DOMAIN-CONTAINING PROTEIN"/>
    <property type="match status" value="1"/>
</dbReference>
<accession>A0A8C6Q831</accession>
<evidence type="ECO:0000313" key="3">
    <source>
        <dbReference type="Ensembl" id="ENSNFUP00015053250.1"/>
    </source>
</evidence>
<dbReference type="AlphaFoldDB" id="A0A8C6Q831"/>
<dbReference type="GO" id="GO:0016706">
    <property type="term" value="F:2-oxoglutarate-dependent dioxygenase activity"/>
    <property type="evidence" value="ECO:0007669"/>
    <property type="project" value="InterPro"/>
</dbReference>
<dbReference type="PROSITE" id="PS50878">
    <property type="entry name" value="RT_POL"/>
    <property type="match status" value="1"/>
</dbReference>
<sequence length="723" mass="82339">MSKTRSPLGQSDYSLVFLCSAYKPLVQRQLVKRRIVRKWSQDAEEALQGCFETTDWMTLCQGYEENINDMTGCVTDYINFCVDNIIPTRTVRCYANNKPWTTSELKNLLNEKKKSFQGVRQGIIEEYTEATEDQDQRQQGGIQEDAGEQTTEEQYQRCLVRDEEDHRLQAEEGCTDGSLDTANELNKFFNRFSSGTNPASSSPVPSQSDIPSSSDPTFSCHMPALLSSDAVMDYSGSINLSSTKSEDAAAPFTSPSHLSVSRSQLKRQLERLNRNKAAGQDGVSPGVLKACAEQLCGIMQRLFNLSMAQEKVPVLWKTSCLVPVPKKTRPSVNDDYRPVVLTPHIMKVLEKLLLVHLNKETRTYQDPLQFAYCDGVGVEDAIIQLLQPNHCHQDKAGSTVRVMFFDFSSAFNTIQPDVLCQKLQKTQVGASTITWIKDYLTNRPQFVRLKNCTSNQAISNIGAPQGTVLSPFLFTLYTSDFQYKSETCHLQKYSDDSAVVGCIRDGQEAEYRELVERFVAWCGNNHLTLNVNKTKEMILDFRRNRVESNTVSIMGEEVEVVEEYKYLGVHLDNRLDWRKNSEAVYKKGHSRLHFLRTLRSFNVCSKMLQIFYKSVVESVISSAIVCWGSSIRSRDLKRLNSLIKKAGSVLGTTVEPLEEIMQRRILQRIKKMMDNPEHSLHKTVRQRKSVFSQRLLQLRCNTDRYWRSFLPTAIVIYNNSLTT</sequence>
<dbReference type="SUPFAM" id="SSF56672">
    <property type="entry name" value="DNA/RNA polymerases"/>
    <property type="match status" value="1"/>
</dbReference>
<dbReference type="GeneTree" id="ENSGT01120000271821"/>
<dbReference type="InterPro" id="IPR015095">
    <property type="entry name" value="AlkB_hom8_N"/>
</dbReference>
<dbReference type="CDD" id="cd01650">
    <property type="entry name" value="RT_nLTR_like"/>
    <property type="match status" value="1"/>
</dbReference>
<dbReference type="PANTHER" id="PTHR47510">
    <property type="entry name" value="REVERSE TRANSCRIPTASE DOMAIN-CONTAINING PROTEIN"/>
    <property type="match status" value="1"/>
</dbReference>
<evidence type="ECO:0000256" key="1">
    <source>
        <dbReference type="SAM" id="MobiDB-lite"/>
    </source>
</evidence>
<reference evidence="3" key="2">
    <citation type="submission" date="2025-08" db="UniProtKB">
        <authorList>
            <consortium name="Ensembl"/>
        </authorList>
    </citation>
    <scope>IDENTIFICATION</scope>
</reference>
<organism evidence="3 4">
    <name type="scientific">Nothobranchius furzeri</name>
    <name type="common">Turquoise killifish</name>
    <dbReference type="NCBI Taxonomy" id="105023"/>
    <lineage>
        <taxon>Eukaryota</taxon>
        <taxon>Metazoa</taxon>
        <taxon>Chordata</taxon>
        <taxon>Craniata</taxon>
        <taxon>Vertebrata</taxon>
        <taxon>Euteleostomi</taxon>
        <taxon>Actinopterygii</taxon>
        <taxon>Neopterygii</taxon>
        <taxon>Teleostei</taxon>
        <taxon>Neoteleostei</taxon>
        <taxon>Acanthomorphata</taxon>
        <taxon>Ovalentaria</taxon>
        <taxon>Atherinomorphae</taxon>
        <taxon>Cyprinodontiformes</taxon>
        <taxon>Nothobranchiidae</taxon>
        <taxon>Nothobranchius</taxon>
    </lineage>
</organism>
<reference evidence="3" key="1">
    <citation type="submission" date="2014-08" db="EMBL/GenBank/DDBJ databases">
        <authorList>
            <person name="Senf B."/>
            <person name="Petzold A."/>
            <person name="Downie B.R."/>
            <person name="Koch P."/>
            <person name="Platzer M."/>
        </authorList>
    </citation>
    <scope>NUCLEOTIDE SEQUENCE [LARGE SCALE GENOMIC DNA]</scope>
    <source>
        <strain evidence="3">GRZ</strain>
    </source>
</reference>
<keyword evidence="4" id="KW-1185">Reference proteome</keyword>
<dbReference type="InterPro" id="IPR000477">
    <property type="entry name" value="RT_dom"/>
</dbReference>
<dbReference type="Pfam" id="PF09004">
    <property type="entry name" value="ALKBH8_N"/>
    <property type="match status" value="1"/>
</dbReference>
<name>A0A8C6Q831_NOTFU</name>
<feature type="compositionally biased region" description="Low complexity" evidence="1">
    <location>
        <begin position="198"/>
        <end position="216"/>
    </location>
</feature>